<organism evidence="3 4">
    <name type="scientific">Maritimibacter harenae</name>
    <dbReference type="NCBI Taxonomy" id="2606218"/>
    <lineage>
        <taxon>Bacteria</taxon>
        <taxon>Pseudomonadati</taxon>
        <taxon>Pseudomonadota</taxon>
        <taxon>Alphaproteobacteria</taxon>
        <taxon>Rhodobacterales</taxon>
        <taxon>Roseobacteraceae</taxon>
        <taxon>Maritimibacter</taxon>
    </lineage>
</organism>
<name>A0A845LZP2_9RHOB</name>
<gene>
    <name evidence="3" type="ORF">GQE99_10835</name>
</gene>
<dbReference type="RefSeq" id="WP_161351626.1">
    <property type="nucleotide sequence ID" value="NZ_WTUX01000012.1"/>
</dbReference>
<evidence type="ECO:0000256" key="1">
    <source>
        <dbReference type="SAM" id="MobiDB-lite"/>
    </source>
</evidence>
<accession>A0A845LZP2</accession>
<reference evidence="3 4" key="1">
    <citation type="submission" date="2019-12" db="EMBL/GenBank/DDBJ databases">
        <title>Maritimibacter sp. nov. sp. isolated from sea sand.</title>
        <authorList>
            <person name="Kim J."/>
            <person name="Jeong S.E."/>
            <person name="Jung H.S."/>
            <person name="Jeon C.O."/>
        </authorList>
    </citation>
    <scope>NUCLEOTIDE SEQUENCE [LARGE SCALE GENOMIC DNA]</scope>
    <source>
        <strain evidence="3 4">DP07</strain>
    </source>
</reference>
<sequence>MKRDDLTFPTESAARTIFVFQLDIDPARIDRWKAPDAKGEWPLPEALGVKALDASQVEVFAEEAIAEYGMVRYLTEANGMSAESVARDEAVLSALAGVIVMVHGKAVAWRDGQFEPSGPARFVGRYSEKVSLTASTPQPAREVTRGQVAGGTTEGRETRRFPWGILGFGLLGLIVLAAILWGLA</sequence>
<keyword evidence="4" id="KW-1185">Reference proteome</keyword>
<comment type="caution">
    <text evidence="3">The sequence shown here is derived from an EMBL/GenBank/DDBJ whole genome shotgun (WGS) entry which is preliminary data.</text>
</comment>
<evidence type="ECO:0000313" key="4">
    <source>
        <dbReference type="Proteomes" id="UP000467322"/>
    </source>
</evidence>
<dbReference type="AlphaFoldDB" id="A0A845LZP2"/>
<protein>
    <recommendedName>
        <fullName evidence="5">Aspartate carbamoyltransferase catalytic subunit</fullName>
    </recommendedName>
</protein>
<keyword evidence="2" id="KW-1133">Transmembrane helix</keyword>
<evidence type="ECO:0000256" key="2">
    <source>
        <dbReference type="SAM" id="Phobius"/>
    </source>
</evidence>
<evidence type="ECO:0008006" key="5">
    <source>
        <dbReference type="Google" id="ProtNLM"/>
    </source>
</evidence>
<keyword evidence="2" id="KW-0812">Transmembrane</keyword>
<dbReference type="EMBL" id="WTUX01000012">
    <property type="protein sequence ID" value="MZR13510.1"/>
    <property type="molecule type" value="Genomic_DNA"/>
</dbReference>
<evidence type="ECO:0000313" key="3">
    <source>
        <dbReference type="EMBL" id="MZR13510.1"/>
    </source>
</evidence>
<feature type="transmembrane region" description="Helical" evidence="2">
    <location>
        <begin position="163"/>
        <end position="183"/>
    </location>
</feature>
<keyword evidence="2" id="KW-0472">Membrane</keyword>
<feature type="region of interest" description="Disordered" evidence="1">
    <location>
        <begin position="135"/>
        <end position="155"/>
    </location>
</feature>
<proteinExistence type="predicted"/>
<dbReference type="Proteomes" id="UP000467322">
    <property type="component" value="Unassembled WGS sequence"/>
</dbReference>